<evidence type="ECO:0000313" key="4">
    <source>
        <dbReference type="Proteomes" id="UP000235836"/>
    </source>
</evidence>
<feature type="domain" description="Helix-hairpin-helix DNA-binding motif class 1" evidence="2">
    <location>
        <begin position="174"/>
        <end position="193"/>
    </location>
</feature>
<dbReference type="Gene3D" id="1.10.150.320">
    <property type="entry name" value="Photosystem II 12 kDa extrinsic protein"/>
    <property type="match status" value="1"/>
</dbReference>
<sequence length="226" mass="23031">MAPPSAVDRLKELTRPTGEEDLMRVTYPTPRLNIAPRTAAAAVGCVAAVCLAAVGWSSLRSPDSTTDAPEPLWSTAAEANELSDQVVVAVVGAVEQPGLVTLDQGSRVADALDKAQPLPNADLISVNLAQLLVDGQQIHVLAQGEAPAPGVAQQPGPQGPSDGAGISLNSATAAELTELPGVGEATAAAIVAHRESNGPFTALEQLMDVKGIGPAKFEAVKDLVTL</sequence>
<dbReference type="GO" id="GO:0015628">
    <property type="term" value="P:protein secretion by the type II secretion system"/>
    <property type="evidence" value="ECO:0007669"/>
    <property type="project" value="TreeGrafter"/>
</dbReference>
<organism evidence="3 4">
    <name type="scientific">Corynebacterium tuscaniense</name>
    <dbReference type="NCBI Taxonomy" id="302449"/>
    <lineage>
        <taxon>Bacteria</taxon>
        <taxon>Bacillati</taxon>
        <taxon>Actinomycetota</taxon>
        <taxon>Actinomycetes</taxon>
        <taxon>Mycobacteriales</taxon>
        <taxon>Corynebacteriaceae</taxon>
        <taxon>Corynebacterium</taxon>
    </lineage>
</organism>
<feature type="domain" description="Helix-hairpin-helix DNA-binding motif class 1" evidence="2">
    <location>
        <begin position="204"/>
        <end position="223"/>
    </location>
</feature>
<reference evidence="3 4" key="1">
    <citation type="submission" date="2017-09" db="EMBL/GenBank/DDBJ databases">
        <title>Bacterial strain isolated from the female urinary microbiota.</title>
        <authorList>
            <person name="Thomas-White K."/>
            <person name="Kumar N."/>
            <person name="Forster S."/>
            <person name="Putonti C."/>
            <person name="Lawley T."/>
            <person name="Wolfe A.J."/>
        </authorList>
    </citation>
    <scope>NUCLEOTIDE SEQUENCE [LARGE SCALE GENOMIC DNA]</scope>
    <source>
        <strain evidence="3 4">UMB0792</strain>
    </source>
</reference>
<evidence type="ECO:0000256" key="1">
    <source>
        <dbReference type="SAM" id="MobiDB-lite"/>
    </source>
</evidence>
<dbReference type="RefSeq" id="WP_034664329.1">
    <property type="nucleotide sequence ID" value="NZ_JBHRZL010000014.1"/>
</dbReference>
<accession>A0A2N6T894</accession>
<dbReference type="InterPro" id="IPR004509">
    <property type="entry name" value="Competence_ComEA_HhH"/>
</dbReference>
<evidence type="ECO:0000313" key="3">
    <source>
        <dbReference type="EMBL" id="PMC65537.1"/>
    </source>
</evidence>
<evidence type="ECO:0000259" key="2">
    <source>
        <dbReference type="SMART" id="SM00278"/>
    </source>
</evidence>
<name>A0A2N6T894_9CORY</name>
<dbReference type="PANTHER" id="PTHR21180">
    <property type="entry name" value="ENDONUCLEASE/EXONUCLEASE/PHOSPHATASE FAMILY DOMAIN-CONTAINING PROTEIN 1"/>
    <property type="match status" value="1"/>
</dbReference>
<dbReference type="Pfam" id="PF12836">
    <property type="entry name" value="HHH_3"/>
    <property type="match status" value="1"/>
</dbReference>
<dbReference type="NCBIfam" id="TIGR00426">
    <property type="entry name" value="competence protein ComEA helix-hairpin-helix repeat region"/>
    <property type="match status" value="1"/>
</dbReference>
<dbReference type="InterPro" id="IPR019554">
    <property type="entry name" value="Soluble_ligand-bd"/>
</dbReference>
<dbReference type="InterPro" id="IPR003583">
    <property type="entry name" value="Hlx-hairpin-Hlx_DNA-bd_motif"/>
</dbReference>
<keyword evidence="4" id="KW-1185">Reference proteome</keyword>
<dbReference type="SUPFAM" id="SSF47781">
    <property type="entry name" value="RuvA domain 2-like"/>
    <property type="match status" value="1"/>
</dbReference>
<feature type="compositionally biased region" description="Low complexity" evidence="1">
    <location>
        <begin position="147"/>
        <end position="160"/>
    </location>
</feature>
<dbReference type="Pfam" id="PF10531">
    <property type="entry name" value="SLBB"/>
    <property type="match status" value="1"/>
</dbReference>
<dbReference type="Proteomes" id="UP000235836">
    <property type="component" value="Unassembled WGS sequence"/>
</dbReference>
<dbReference type="AlphaFoldDB" id="A0A2N6T894"/>
<proteinExistence type="predicted"/>
<protein>
    <submittedName>
        <fullName evidence="3">Competence protein ComEA</fullName>
    </submittedName>
</protein>
<dbReference type="GO" id="GO:0015627">
    <property type="term" value="C:type II protein secretion system complex"/>
    <property type="evidence" value="ECO:0007669"/>
    <property type="project" value="TreeGrafter"/>
</dbReference>
<dbReference type="PANTHER" id="PTHR21180:SF32">
    <property type="entry name" value="ENDONUCLEASE_EXONUCLEASE_PHOSPHATASE FAMILY DOMAIN-CONTAINING PROTEIN 1"/>
    <property type="match status" value="1"/>
</dbReference>
<comment type="caution">
    <text evidence="3">The sequence shown here is derived from an EMBL/GenBank/DDBJ whole genome shotgun (WGS) entry which is preliminary data.</text>
</comment>
<dbReference type="InterPro" id="IPR010994">
    <property type="entry name" value="RuvA_2-like"/>
</dbReference>
<dbReference type="EMBL" id="PNHG01000001">
    <property type="protein sequence ID" value="PMC65537.1"/>
    <property type="molecule type" value="Genomic_DNA"/>
</dbReference>
<feature type="region of interest" description="Disordered" evidence="1">
    <location>
        <begin position="147"/>
        <end position="166"/>
    </location>
</feature>
<gene>
    <name evidence="3" type="ORF">CJ203_00090</name>
</gene>
<dbReference type="GO" id="GO:0006281">
    <property type="term" value="P:DNA repair"/>
    <property type="evidence" value="ECO:0007669"/>
    <property type="project" value="InterPro"/>
</dbReference>
<dbReference type="InterPro" id="IPR051675">
    <property type="entry name" value="Endo/Exo/Phosphatase_dom_1"/>
</dbReference>
<dbReference type="GO" id="GO:0003677">
    <property type="term" value="F:DNA binding"/>
    <property type="evidence" value="ECO:0007669"/>
    <property type="project" value="InterPro"/>
</dbReference>
<dbReference type="SMART" id="SM00278">
    <property type="entry name" value="HhH1"/>
    <property type="match status" value="2"/>
</dbReference>